<evidence type="ECO:0000256" key="1">
    <source>
        <dbReference type="ARBA" id="ARBA00022679"/>
    </source>
</evidence>
<dbReference type="PROSITE" id="PS51186">
    <property type="entry name" value="GNAT"/>
    <property type="match status" value="1"/>
</dbReference>
<evidence type="ECO:0000313" key="4">
    <source>
        <dbReference type="EMBL" id="MFD2262781.1"/>
    </source>
</evidence>
<dbReference type="GO" id="GO:0016746">
    <property type="term" value="F:acyltransferase activity"/>
    <property type="evidence" value="ECO:0007669"/>
    <property type="project" value="UniProtKB-KW"/>
</dbReference>
<dbReference type="EC" id="2.3.-.-" evidence="4"/>
<keyword evidence="5" id="KW-1185">Reference proteome</keyword>
<dbReference type="RefSeq" id="WP_379875748.1">
    <property type="nucleotide sequence ID" value="NZ_JBHUIP010000005.1"/>
</dbReference>
<evidence type="ECO:0000259" key="3">
    <source>
        <dbReference type="PROSITE" id="PS51186"/>
    </source>
</evidence>
<dbReference type="InterPro" id="IPR016181">
    <property type="entry name" value="Acyl_CoA_acyltransferase"/>
</dbReference>
<dbReference type="PANTHER" id="PTHR43877:SF2">
    <property type="entry name" value="AMINOALKYLPHOSPHONATE N-ACETYLTRANSFERASE-RELATED"/>
    <property type="match status" value="1"/>
</dbReference>
<organism evidence="4 5">
    <name type="scientific">Lacibacterium aquatile</name>
    <dbReference type="NCBI Taxonomy" id="1168082"/>
    <lineage>
        <taxon>Bacteria</taxon>
        <taxon>Pseudomonadati</taxon>
        <taxon>Pseudomonadota</taxon>
        <taxon>Alphaproteobacteria</taxon>
        <taxon>Rhodospirillales</taxon>
        <taxon>Rhodospirillaceae</taxon>
    </lineage>
</organism>
<dbReference type="Pfam" id="PF00583">
    <property type="entry name" value="Acetyltransf_1"/>
    <property type="match status" value="1"/>
</dbReference>
<evidence type="ECO:0000313" key="5">
    <source>
        <dbReference type="Proteomes" id="UP001597295"/>
    </source>
</evidence>
<proteinExistence type="predicted"/>
<evidence type="ECO:0000256" key="2">
    <source>
        <dbReference type="ARBA" id="ARBA00023315"/>
    </source>
</evidence>
<feature type="domain" description="N-acetyltransferase" evidence="3">
    <location>
        <begin position="3"/>
        <end position="165"/>
    </location>
</feature>
<comment type="caution">
    <text evidence="4">The sequence shown here is derived from an EMBL/GenBank/DDBJ whole genome shotgun (WGS) entry which is preliminary data.</text>
</comment>
<keyword evidence="1 4" id="KW-0808">Transferase</keyword>
<keyword evidence="2 4" id="KW-0012">Acyltransferase</keyword>
<reference evidence="5" key="1">
    <citation type="journal article" date="2019" name="Int. J. Syst. Evol. Microbiol.">
        <title>The Global Catalogue of Microorganisms (GCM) 10K type strain sequencing project: providing services to taxonomists for standard genome sequencing and annotation.</title>
        <authorList>
            <consortium name="The Broad Institute Genomics Platform"/>
            <consortium name="The Broad Institute Genome Sequencing Center for Infectious Disease"/>
            <person name="Wu L."/>
            <person name="Ma J."/>
        </authorList>
    </citation>
    <scope>NUCLEOTIDE SEQUENCE [LARGE SCALE GENOMIC DNA]</scope>
    <source>
        <strain evidence="5">CGMCC 1.19062</strain>
    </source>
</reference>
<dbReference type="InterPro" id="IPR000182">
    <property type="entry name" value="GNAT_dom"/>
</dbReference>
<dbReference type="EMBL" id="JBHUIP010000005">
    <property type="protein sequence ID" value="MFD2262781.1"/>
    <property type="molecule type" value="Genomic_DNA"/>
</dbReference>
<dbReference type="Gene3D" id="3.40.630.30">
    <property type="match status" value="1"/>
</dbReference>
<accession>A0ABW5DQK6</accession>
<gene>
    <name evidence="4" type="ORF">ACFSM5_07760</name>
</gene>
<dbReference type="InterPro" id="IPR050832">
    <property type="entry name" value="Bact_Acetyltransf"/>
</dbReference>
<dbReference type="PANTHER" id="PTHR43877">
    <property type="entry name" value="AMINOALKYLPHOSPHONATE N-ACETYLTRANSFERASE-RELATED-RELATED"/>
    <property type="match status" value="1"/>
</dbReference>
<dbReference type="Proteomes" id="UP001597295">
    <property type="component" value="Unassembled WGS sequence"/>
</dbReference>
<sequence>MSFTIRRLDPTDLPAVRALRLEALQAHPTAFGASYDTESKEELESYYRRLGNLIYVGGYVGDELVGISALMPLPPGNSAHITKLVSVYIQEKARGTGMSSAMIQTLIGIASRLKFEQIILTVEAGNSHASMLYERLGFVAYGRHPKSLKIAGRYYDELLMHLDLVAAGA</sequence>
<dbReference type="SUPFAM" id="SSF55729">
    <property type="entry name" value="Acyl-CoA N-acyltransferases (Nat)"/>
    <property type="match status" value="1"/>
</dbReference>
<name>A0ABW5DQK6_9PROT</name>
<protein>
    <submittedName>
        <fullName evidence="4">GNAT family N-acetyltransferase</fullName>
        <ecNumber evidence="4">2.3.-.-</ecNumber>
    </submittedName>
</protein>